<evidence type="ECO:0000313" key="9">
    <source>
        <dbReference type="Proteomes" id="UP000664414"/>
    </source>
</evidence>
<name>A0A8J7PSA6_9PROT</name>
<organism evidence="8 9">
    <name type="scientific">Candidatus Paracaedimonas acanthamoebae</name>
    <dbReference type="NCBI Taxonomy" id="244581"/>
    <lineage>
        <taxon>Bacteria</taxon>
        <taxon>Pseudomonadati</taxon>
        <taxon>Pseudomonadota</taxon>
        <taxon>Alphaproteobacteria</taxon>
        <taxon>Holosporales</taxon>
        <taxon>Caedimonadaceae</taxon>
        <taxon>Candidatus Paracaedimonas</taxon>
    </lineage>
</organism>
<evidence type="ECO:0000256" key="3">
    <source>
        <dbReference type="ARBA" id="ARBA00022552"/>
    </source>
</evidence>
<dbReference type="InterPro" id="IPR009000">
    <property type="entry name" value="Transl_B-barrel_sf"/>
</dbReference>
<dbReference type="Gene3D" id="2.30.30.240">
    <property type="entry name" value="PRC-barrel domain"/>
    <property type="match status" value="1"/>
</dbReference>
<accession>A0A8J7PSA6</accession>
<comment type="subcellular location">
    <subcellularLocation>
        <location evidence="5">Cytoplasm</location>
    </subcellularLocation>
</comment>
<comment type="caution">
    <text evidence="8">The sequence shown here is derived from an EMBL/GenBank/DDBJ whole genome shotgun (WGS) entry which is preliminary data.</text>
</comment>
<feature type="domain" description="Ribosome maturation factor RimM PRC barrel" evidence="7">
    <location>
        <begin position="102"/>
        <end position="163"/>
    </location>
</feature>
<comment type="subunit">
    <text evidence="5">Binds ribosomal protein uS19.</text>
</comment>
<evidence type="ECO:0000256" key="2">
    <source>
        <dbReference type="ARBA" id="ARBA00022517"/>
    </source>
</evidence>
<dbReference type="InterPro" id="IPR056792">
    <property type="entry name" value="PRC_RimM"/>
</dbReference>
<dbReference type="HAMAP" id="MF_00014">
    <property type="entry name" value="Ribosome_mat_RimM"/>
    <property type="match status" value="1"/>
</dbReference>
<dbReference type="AlphaFoldDB" id="A0A8J7PSA6"/>
<gene>
    <name evidence="5 8" type="primary">rimM</name>
    <name evidence="8" type="ORF">J0H12_02250</name>
</gene>
<keyword evidence="4 5" id="KW-0143">Chaperone</keyword>
<dbReference type="Pfam" id="PF01782">
    <property type="entry name" value="RimM"/>
    <property type="match status" value="1"/>
</dbReference>
<comment type="function">
    <text evidence="5">An accessory protein needed during the final step in the assembly of 30S ribosomal subunit, possibly for assembly of the head region. Essential for efficient processing of 16S rRNA. May be needed both before and after RbfA during the maturation of 16S rRNA. It has affinity for free ribosomal 30S subunits but not for 70S ribosomes.</text>
</comment>
<sequence length="179" mass="20211">MNQSSSPILMGVVHSAHGIKGQVKIKVFAASPTSFLEYAHFIDKEGEKTFVLKDAYLFKEDIIVATLKGIHDRNQAERLKGTEFYIPRELLPSVEEEEYYYQDLIGLEVHSQAGDSLGIVASVYNFGSGDLIEINLSHSREVVVLPFTKEAIPTISISEKYLVINEEFLKQFQTRRKGE</sequence>
<dbReference type="InterPro" id="IPR036976">
    <property type="entry name" value="RimM_N_sf"/>
</dbReference>
<dbReference type="Pfam" id="PF24986">
    <property type="entry name" value="PRC_RimM"/>
    <property type="match status" value="1"/>
</dbReference>
<dbReference type="InterPro" id="IPR002676">
    <property type="entry name" value="RimM_N"/>
</dbReference>
<keyword evidence="1 5" id="KW-0963">Cytoplasm</keyword>
<dbReference type="SUPFAM" id="SSF50346">
    <property type="entry name" value="PRC-barrel domain"/>
    <property type="match status" value="1"/>
</dbReference>
<evidence type="ECO:0000313" key="8">
    <source>
        <dbReference type="EMBL" id="MBN9412734.1"/>
    </source>
</evidence>
<feature type="domain" description="RimM N-terminal" evidence="6">
    <location>
        <begin position="10"/>
        <end position="89"/>
    </location>
</feature>
<dbReference type="InterPro" id="IPR011961">
    <property type="entry name" value="RimM"/>
</dbReference>
<dbReference type="SUPFAM" id="SSF50447">
    <property type="entry name" value="Translation proteins"/>
    <property type="match status" value="1"/>
</dbReference>
<evidence type="ECO:0000256" key="1">
    <source>
        <dbReference type="ARBA" id="ARBA00022490"/>
    </source>
</evidence>
<evidence type="ECO:0000259" key="7">
    <source>
        <dbReference type="Pfam" id="PF24986"/>
    </source>
</evidence>
<dbReference type="GO" id="GO:0042274">
    <property type="term" value="P:ribosomal small subunit biogenesis"/>
    <property type="evidence" value="ECO:0007669"/>
    <property type="project" value="UniProtKB-UniRule"/>
</dbReference>
<comment type="similarity">
    <text evidence="5">Belongs to the RimM family.</text>
</comment>
<dbReference type="PANTHER" id="PTHR33692">
    <property type="entry name" value="RIBOSOME MATURATION FACTOR RIMM"/>
    <property type="match status" value="1"/>
</dbReference>
<dbReference type="NCBIfam" id="TIGR02273">
    <property type="entry name" value="16S_RimM"/>
    <property type="match status" value="1"/>
</dbReference>
<dbReference type="GO" id="GO:0043022">
    <property type="term" value="F:ribosome binding"/>
    <property type="evidence" value="ECO:0007669"/>
    <property type="project" value="InterPro"/>
</dbReference>
<evidence type="ECO:0000256" key="5">
    <source>
        <dbReference type="HAMAP-Rule" id="MF_00014"/>
    </source>
</evidence>
<dbReference type="GO" id="GO:0006364">
    <property type="term" value="P:rRNA processing"/>
    <property type="evidence" value="ECO:0007669"/>
    <property type="project" value="UniProtKB-UniRule"/>
</dbReference>
<keyword evidence="2 5" id="KW-0690">Ribosome biogenesis</keyword>
<dbReference type="PANTHER" id="PTHR33692:SF1">
    <property type="entry name" value="RIBOSOME MATURATION FACTOR RIMM"/>
    <property type="match status" value="1"/>
</dbReference>
<dbReference type="Gene3D" id="2.40.30.60">
    <property type="entry name" value="RimM"/>
    <property type="match status" value="1"/>
</dbReference>
<dbReference type="EMBL" id="JAFKGL010000012">
    <property type="protein sequence ID" value="MBN9412734.1"/>
    <property type="molecule type" value="Genomic_DNA"/>
</dbReference>
<dbReference type="GO" id="GO:0005737">
    <property type="term" value="C:cytoplasm"/>
    <property type="evidence" value="ECO:0007669"/>
    <property type="project" value="UniProtKB-SubCell"/>
</dbReference>
<evidence type="ECO:0000256" key="4">
    <source>
        <dbReference type="ARBA" id="ARBA00023186"/>
    </source>
</evidence>
<evidence type="ECO:0000259" key="6">
    <source>
        <dbReference type="Pfam" id="PF01782"/>
    </source>
</evidence>
<protein>
    <recommendedName>
        <fullName evidence="5">Ribosome maturation factor RimM</fullName>
    </recommendedName>
</protein>
<reference evidence="8" key="1">
    <citation type="submission" date="2021-02" db="EMBL/GenBank/DDBJ databases">
        <title>Thiocyanate and organic carbon inputs drive convergent selection for specific autotrophic Afipia and Thiobacillus strains within complex microbiomes.</title>
        <authorList>
            <person name="Huddy R.J."/>
            <person name="Sachdeva R."/>
            <person name="Kadzinga F."/>
            <person name="Kantor R.S."/>
            <person name="Harrison S.T.L."/>
            <person name="Banfield J.F."/>
        </authorList>
    </citation>
    <scope>NUCLEOTIDE SEQUENCE</scope>
    <source>
        <strain evidence="8">SCN18_10_11_15_R4_P_38_20</strain>
    </source>
</reference>
<keyword evidence="3 5" id="KW-0698">rRNA processing</keyword>
<dbReference type="GO" id="GO:0005840">
    <property type="term" value="C:ribosome"/>
    <property type="evidence" value="ECO:0007669"/>
    <property type="project" value="InterPro"/>
</dbReference>
<dbReference type="InterPro" id="IPR011033">
    <property type="entry name" value="PRC_barrel-like_sf"/>
</dbReference>
<dbReference type="Proteomes" id="UP000664414">
    <property type="component" value="Unassembled WGS sequence"/>
</dbReference>
<comment type="domain">
    <text evidence="5">The PRC barrel domain binds ribosomal protein uS19.</text>
</comment>
<proteinExistence type="inferred from homology"/>